<reference evidence="3 4" key="1">
    <citation type="submission" date="2019-07" db="EMBL/GenBank/DDBJ databases">
        <title>WGS assembly of Gossypium tomentosum.</title>
        <authorList>
            <person name="Chen Z.J."/>
            <person name="Sreedasyam A."/>
            <person name="Ando A."/>
            <person name="Song Q."/>
            <person name="De L."/>
            <person name="Hulse-Kemp A."/>
            <person name="Ding M."/>
            <person name="Ye W."/>
            <person name="Kirkbride R."/>
            <person name="Jenkins J."/>
            <person name="Plott C."/>
            <person name="Lovell J."/>
            <person name="Lin Y.-M."/>
            <person name="Vaughn R."/>
            <person name="Liu B."/>
            <person name="Li W."/>
            <person name="Simpson S."/>
            <person name="Scheffler B."/>
            <person name="Saski C."/>
            <person name="Grover C."/>
            <person name="Hu G."/>
            <person name="Conover J."/>
            <person name="Carlson J."/>
            <person name="Shu S."/>
            <person name="Boston L."/>
            <person name="Williams M."/>
            <person name="Peterson D."/>
            <person name="Mcgee K."/>
            <person name="Jones D."/>
            <person name="Wendel J."/>
            <person name="Stelly D."/>
            <person name="Grimwood J."/>
            <person name="Schmutz J."/>
        </authorList>
    </citation>
    <scope>NUCLEOTIDE SEQUENCE [LARGE SCALE GENOMIC DNA]</scope>
    <source>
        <strain evidence="3">7179.01</strain>
    </source>
</reference>
<evidence type="ECO:0000256" key="2">
    <source>
        <dbReference type="SAM" id="MobiDB-lite"/>
    </source>
</evidence>
<gene>
    <name evidence="3" type="ORF">ES332_D01G193700v1</name>
</gene>
<evidence type="ECO:0008006" key="5">
    <source>
        <dbReference type="Google" id="ProtNLM"/>
    </source>
</evidence>
<protein>
    <recommendedName>
        <fullName evidence="5">REF/SRPP-like protein At1g67360</fullName>
    </recommendedName>
</protein>
<sequence>MEKEVEFEKKKHALKHIPFVRVAAIRTLVYVSNLYGYAKQNSGPLRSTVGTVEGAVAAIVGPVYEKYKDVPDHLLVFLDSKVDEASQKYDEHVPPAGKQMVNQAKDLAHMAAQKAHKLIDEARTNGARGALHYAATEYKQLVLVSSTKVWVKLNRSSAFQSVAEKIVPTASNLSDKYNCLVKDMSGKGYPVFAYLPLIPVGELRKAVKQAEAKEKARVTTDTRKSDSDSGSGSGSGSGSDSDSDSLALFYGAAAQAKDMVKLSS</sequence>
<dbReference type="InterPro" id="IPR008802">
    <property type="entry name" value="REF"/>
</dbReference>
<dbReference type="PANTHER" id="PTHR33732:SF2">
    <property type="entry name" value="REF_SRPP-LIKE PROTEIN"/>
    <property type="match status" value="1"/>
</dbReference>
<organism evidence="3 4">
    <name type="scientific">Gossypium tomentosum</name>
    <name type="common">Hawaiian cotton</name>
    <name type="synonym">Gossypium sandvicense</name>
    <dbReference type="NCBI Taxonomy" id="34277"/>
    <lineage>
        <taxon>Eukaryota</taxon>
        <taxon>Viridiplantae</taxon>
        <taxon>Streptophyta</taxon>
        <taxon>Embryophyta</taxon>
        <taxon>Tracheophyta</taxon>
        <taxon>Spermatophyta</taxon>
        <taxon>Magnoliopsida</taxon>
        <taxon>eudicotyledons</taxon>
        <taxon>Gunneridae</taxon>
        <taxon>Pentapetalae</taxon>
        <taxon>rosids</taxon>
        <taxon>malvids</taxon>
        <taxon>Malvales</taxon>
        <taxon>Malvaceae</taxon>
        <taxon>Malvoideae</taxon>
        <taxon>Gossypium</taxon>
    </lineage>
</organism>
<proteinExistence type="inferred from homology"/>
<dbReference type="AlphaFoldDB" id="A0A5D2MB73"/>
<name>A0A5D2MB73_GOSTO</name>
<feature type="region of interest" description="Disordered" evidence="2">
    <location>
        <begin position="212"/>
        <end position="243"/>
    </location>
</feature>
<evidence type="ECO:0000256" key="1">
    <source>
        <dbReference type="ARBA" id="ARBA00009737"/>
    </source>
</evidence>
<dbReference type="Pfam" id="PF05755">
    <property type="entry name" value="REF"/>
    <property type="match status" value="1"/>
</dbReference>
<dbReference type="PANTHER" id="PTHR33732">
    <property type="entry name" value="REF/SRPP-LIKE PROTEIN OS05G0151300/LOC_OS05G05940"/>
    <property type="match status" value="1"/>
</dbReference>
<dbReference type="EMBL" id="CM017623">
    <property type="protein sequence ID" value="TYH88532.1"/>
    <property type="molecule type" value="Genomic_DNA"/>
</dbReference>
<evidence type="ECO:0000313" key="3">
    <source>
        <dbReference type="EMBL" id="TYH88532.1"/>
    </source>
</evidence>
<feature type="compositionally biased region" description="Basic and acidic residues" evidence="2">
    <location>
        <begin position="212"/>
        <end position="227"/>
    </location>
</feature>
<comment type="similarity">
    <text evidence="1">Belongs to the REF/SRPP family.</text>
</comment>
<keyword evidence="4" id="KW-1185">Reference proteome</keyword>
<evidence type="ECO:0000313" key="4">
    <source>
        <dbReference type="Proteomes" id="UP000322667"/>
    </source>
</evidence>
<dbReference type="Proteomes" id="UP000322667">
    <property type="component" value="Chromosome D01"/>
</dbReference>
<accession>A0A5D2MB73</accession>